<feature type="repeat" description="ANK" evidence="1">
    <location>
        <begin position="51"/>
        <end position="73"/>
    </location>
</feature>
<dbReference type="PROSITE" id="PS50297">
    <property type="entry name" value="ANK_REP_REGION"/>
    <property type="match status" value="9"/>
</dbReference>
<dbReference type="STRING" id="3469.A0A4Y7IHK9"/>
<feature type="repeat" description="ANK" evidence="1">
    <location>
        <begin position="541"/>
        <end position="573"/>
    </location>
</feature>
<feature type="repeat" description="ANK" evidence="1">
    <location>
        <begin position="85"/>
        <end position="117"/>
    </location>
</feature>
<feature type="repeat" description="ANK" evidence="1">
    <location>
        <begin position="118"/>
        <end position="150"/>
    </location>
</feature>
<dbReference type="PANTHER" id="PTHR46224">
    <property type="entry name" value="ANKYRIN REPEAT FAMILY PROTEIN"/>
    <property type="match status" value="1"/>
</dbReference>
<protein>
    <submittedName>
        <fullName evidence="3">Uncharacterized protein</fullName>
    </submittedName>
</protein>
<sequence>MESSGSQKTKLLQAMDRFVDDREYSPKSSSPYFELFNAAYTGKLHNFKDEDGRGSLHFAAAGGSLEVCKYLLESLKLDVDSKDEHGHTPLYHATVKGHLDTVRYLLEKGANADASTDTNYTPLHCAAKIGNTEIISLSLSRGARVDVACTSGTALLRAACCGHRDAVKVLLDHGADPNVVVSQGMQRPLMSAILGKSWEIMKLLLQAGADPNAVSCGNTPLIFAVRNGRVEDITHLLEAGADPNYKMNAGLTALEIAAIECNHPVVGVLFPVTSRIPTYPHWSIGGLMKHVNSDANKMQRVAHAKEKFLQAKSKGRCAFQKEQYLRYNDAADAFNKGLTLAPENKELKDAYICPHDHAKGEGIGVATAIAKIRDEDERGCLHFAAAGGSLEVCKYLIEKLKLDLDSKDREGHTPLFEATILGHLDTVRYLLEKGANADARTDTNYTPLHCATKIGDTEIINLLLSRGARVDVACRSGTALQRAATCGHRDAVKVLLDHGANPNVVTSQGMLRPLMAAICSKSWGSMELLLQAGADPNAVSCGNTPLIFSVRDGRIDDIKRLLEAGADPNYFGLTALEIAAMIGNYPIIGVLFSVTSCISTYPDWSIGGLLMHVNSDVNKMQRGVYEKEKFLQAKSKGRDAFQEEQYFLATHWFQEALAAFPTDAAVLCNMSACYARMNDGITAHEYALKCMKERPEWPKAYYRIGVALNIQKRYHDAAGAFLEGLTLDPRNKELKDAYMAAVEARLNSIKG</sequence>
<dbReference type="InterPro" id="IPR036770">
    <property type="entry name" value="Ankyrin_rpt-contain_sf"/>
</dbReference>
<feature type="repeat" description="ANK" evidence="1">
    <location>
        <begin position="443"/>
        <end position="475"/>
    </location>
</feature>
<reference evidence="3 4" key="1">
    <citation type="journal article" date="2018" name="Science">
        <title>The opium poppy genome and morphinan production.</title>
        <authorList>
            <person name="Guo L."/>
            <person name="Winzer T."/>
            <person name="Yang X."/>
            <person name="Li Y."/>
            <person name="Ning Z."/>
            <person name="He Z."/>
            <person name="Teodor R."/>
            <person name="Lu Y."/>
            <person name="Bowser T.A."/>
            <person name="Graham I.A."/>
            <person name="Ye K."/>
        </authorList>
    </citation>
    <scope>NUCLEOTIDE SEQUENCE [LARGE SCALE GENOMIC DNA]</scope>
    <source>
        <strain evidence="4">cv. HN1</strain>
        <tissue evidence="3">Leaves</tissue>
    </source>
</reference>
<keyword evidence="4" id="KW-1185">Reference proteome</keyword>
<dbReference type="InterPro" id="IPR019734">
    <property type="entry name" value="TPR_rpt"/>
</dbReference>
<keyword evidence="2" id="KW-0802">TPR repeat</keyword>
<dbReference type="PRINTS" id="PR01415">
    <property type="entry name" value="ANKYRIN"/>
</dbReference>
<evidence type="ECO:0000256" key="2">
    <source>
        <dbReference type="PROSITE-ProRule" id="PRU00339"/>
    </source>
</evidence>
<evidence type="ECO:0000313" key="4">
    <source>
        <dbReference type="Proteomes" id="UP000316621"/>
    </source>
</evidence>
<feature type="repeat" description="TPR" evidence="2">
    <location>
        <begin position="698"/>
        <end position="731"/>
    </location>
</feature>
<dbReference type="SMART" id="SM00248">
    <property type="entry name" value="ANK"/>
    <property type="match status" value="13"/>
</dbReference>
<dbReference type="PROSITE" id="PS50088">
    <property type="entry name" value="ANK_REPEAT"/>
    <property type="match status" value="9"/>
</dbReference>
<dbReference type="InterPro" id="IPR011990">
    <property type="entry name" value="TPR-like_helical_dom_sf"/>
</dbReference>
<dbReference type="EMBL" id="CM010715">
    <property type="protein sequence ID" value="RZC47230.1"/>
    <property type="molecule type" value="Genomic_DNA"/>
</dbReference>
<name>A0A4Y7IHK9_PAPSO</name>
<accession>A0A4Y7IHK9</accession>
<feature type="repeat" description="ANK" evidence="1">
    <location>
        <begin position="216"/>
        <end position="248"/>
    </location>
</feature>
<keyword evidence="1" id="KW-0040">ANK repeat</keyword>
<dbReference type="SUPFAM" id="SSF48403">
    <property type="entry name" value="Ankyrin repeat"/>
    <property type="match status" value="2"/>
</dbReference>
<dbReference type="Gramene" id="RZC47230">
    <property type="protein sequence ID" value="RZC47230"/>
    <property type="gene ID" value="C5167_040184"/>
</dbReference>
<evidence type="ECO:0000256" key="1">
    <source>
        <dbReference type="PROSITE-ProRule" id="PRU00023"/>
    </source>
</evidence>
<feature type="repeat" description="ANK" evidence="1">
    <location>
        <begin position="150"/>
        <end position="182"/>
    </location>
</feature>
<dbReference type="PANTHER" id="PTHR46224:SF67">
    <property type="entry name" value="HSP70-HSP90 ORGANIZING PROTEIN 3-LIKE"/>
    <property type="match status" value="1"/>
</dbReference>
<dbReference type="OMA" id="QYFLATH"/>
<feature type="repeat" description="ANK" evidence="1">
    <location>
        <begin position="475"/>
        <end position="507"/>
    </location>
</feature>
<dbReference type="Proteomes" id="UP000316621">
    <property type="component" value="Chromosome 1"/>
</dbReference>
<dbReference type="Pfam" id="PF12796">
    <property type="entry name" value="Ank_2"/>
    <property type="match status" value="6"/>
</dbReference>
<dbReference type="InterPro" id="IPR002110">
    <property type="entry name" value="Ankyrin_rpt"/>
</dbReference>
<dbReference type="AlphaFoldDB" id="A0A4Y7IHK9"/>
<organism evidence="3 4">
    <name type="scientific">Papaver somniferum</name>
    <name type="common">Opium poppy</name>
    <dbReference type="NCBI Taxonomy" id="3469"/>
    <lineage>
        <taxon>Eukaryota</taxon>
        <taxon>Viridiplantae</taxon>
        <taxon>Streptophyta</taxon>
        <taxon>Embryophyta</taxon>
        <taxon>Tracheophyta</taxon>
        <taxon>Spermatophyta</taxon>
        <taxon>Magnoliopsida</taxon>
        <taxon>Ranunculales</taxon>
        <taxon>Papaveraceae</taxon>
        <taxon>Papaveroideae</taxon>
        <taxon>Papaver</taxon>
    </lineage>
</organism>
<gene>
    <name evidence="3" type="ORF">C5167_040184</name>
</gene>
<dbReference type="PROSITE" id="PS50005">
    <property type="entry name" value="TPR"/>
    <property type="match status" value="1"/>
</dbReference>
<proteinExistence type="predicted"/>
<feature type="repeat" description="ANK" evidence="1">
    <location>
        <begin position="410"/>
        <end position="442"/>
    </location>
</feature>
<dbReference type="Gene3D" id="1.25.40.10">
    <property type="entry name" value="Tetratricopeptide repeat domain"/>
    <property type="match status" value="1"/>
</dbReference>
<dbReference type="InterPro" id="IPR051616">
    <property type="entry name" value="Cul2-RING_E3_ligase_SR"/>
</dbReference>
<evidence type="ECO:0000313" key="3">
    <source>
        <dbReference type="EMBL" id="RZC47230.1"/>
    </source>
</evidence>
<dbReference type="SMART" id="SM00028">
    <property type="entry name" value="TPR"/>
    <property type="match status" value="4"/>
</dbReference>
<dbReference type="SUPFAM" id="SSF48452">
    <property type="entry name" value="TPR-like"/>
    <property type="match status" value="1"/>
</dbReference>
<dbReference type="Gene3D" id="1.25.40.20">
    <property type="entry name" value="Ankyrin repeat-containing domain"/>
    <property type="match status" value="4"/>
</dbReference>